<dbReference type="PRINTS" id="PR01166">
    <property type="entry name" value="CYCOXIDASEII"/>
</dbReference>
<evidence type="ECO:0000259" key="17">
    <source>
        <dbReference type="PROSITE" id="PS50857"/>
    </source>
</evidence>
<reference evidence="19 20" key="1">
    <citation type="submission" date="2019-09" db="EMBL/GenBank/DDBJ databases">
        <title>Wenzhouxiangella sp. Genome sequencing and assembly.</title>
        <authorList>
            <person name="Zhang R."/>
        </authorList>
    </citation>
    <scope>NUCLEOTIDE SEQUENCE [LARGE SCALE GENOMIC DNA]</scope>
    <source>
        <strain evidence="19 20">W260</strain>
    </source>
</reference>
<dbReference type="Proteomes" id="UP000325372">
    <property type="component" value="Unassembled WGS sequence"/>
</dbReference>
<evidence type="ECO:0000256" key="7">
    <source>
        <dbReference type="ARBA" id="ARBA00022967"/>
    </source>
</evidence>
<evidence type="ECO:0000256" key="9">
    <source>
        <dbReference type="ARBA" id="ARBA00022989"/>
    </source>
</evidence>
<dbReference type="InterPro" id="IPR014222">
    <property type="entry name" value="Cyt_c_oxidase_su2"/>
</dbReference>
<keyword evidence="4 14" id="KW-0679">Respiratory chain</keyword>
<evidence type="ECO:0000256" key="12">
    <source>
        <dbReference type="ARBA" id="ARBA00024688"/>
    </source>
</evidence>
<evidence type="ECO:0000256" key="11">
    <source>
        <dbReference type="ARBA" id="ARBA00023136"/>
    </source>
</evidence>
<dbReference type="GO" id="GO:0042773">
    <property type="term" value="P:ATP synthesis coupled electron transport"/>
    <property type="evidence" value="ECO:0007669"/>
    <property type="project" value="TreeGrafter"/>
</dbReference>
<evidence type="ECO:0000256" key="15">
    <source>
        <dbReference type="RuleBase" id="RU004024"/>
    </source>
</evidence>
<comment type="subcellular location">
    <subcellularLocation>
        <location evidence="14">Cell membrane</location>
        <topology evidence="14">Multi-pass membrane protein</topology>
    </subcellularLocation>
    <subcellularLocation>
        <location evidence="1">Membrane</location>
        <topology evidence="1">Multi-pass membrane protein</topology>
    </subcellularLocation>
</comment>
<feature type="transmembrane region" description="Helical" evidence="16">
    <location>
        <begin position="55"/>
        <end position="76"/>
    </location>
</feature>
<dbReference type="PANTHER" id="PTHR22888">
    <property type="entry name" value="CYTOCHROME C OXIDASE, SUBUNIT II"/>
    <property type="match status" value="1"/>
</dbReference>
<dbReference type="InterPro" id="IPR045187">
    <property type="entry name" value="CcO_II"/>
</dbReference>
<dbReference type="PANTHER" id="PTHR22888:SF9">
    <property type="entry name" value="CYTOCHROME C OXIDASE SUBUNIT 2"/>
    <property type="match status" value="1"/>
</dbReference>
<dbReference type="InterPro" id="IPR008972">
    <property type="entry name" value="Cupredoxin"/>
</dbReference>
<proteinExistence type="inferred from homology"/>
<evidence type="ECO:0000256" key="2">
    <source>
        <dbReference type="ARBA" id="ARBA00007866"/>
    </source>
</evidence>
<keyword evidence="20" id="KW-1185">Reference proteome</keyword>
<dbReference type="PROSITE" id="PS00078">
    <property type="entry name" value="COX2"/>
    <property type="match status" value="1"/>
</dbReference>
<dbReference type="SUPFAM" id="SSF81464">
    <property type="entry name" value="Cytochrome c oxidase subunit II-like, transmembrane region"/>
    <property type="match status" value="1"/>
</dbReference>
<comment type="function">
    <text evidence="12 15">Subunits I and II form the functional core of the enzyme complex. Electrons originating in cytochrome c are transferred via heme a and Cu(A) to the binuclear center formed by heme a3 and Cu(B).</text>
</comment>
<gene>
    <name evidence="19" type="primary">coxB</name>
    <name evidence="19" type="ORF">F3N42_06605</name>
</gene>
<evidence type="ECO:0000313" key="20">
    <source>
        <dbReference type="Proteomes" id="UP000325372"/>
    </source>
</evidence>
<dbReference type="EC" id="7.1.1.9" evidence="15"/>
<sequence length="280" mass="30689">MKKQNTFIVSLAVLVAVIAAFWLLLVAPAHTGNEINMTRGVSSLAETHYNLHMIILWVCVVIGILVFTAMFTSIVLHRKSKGHEAAQFSHSTKAEIAWTVIPVLILVGMAIPGTSALVQMESPGGAEMTVKITGYQWKWKYEYLDQDIAFMSSLTAESNAARQLGSNIDPRTVENYLLDVDNPLVLPVGRKIKFLITADDVIHAWWVPAFGWKRDAVPGYINEGWVEINEAGTYRGQCAELCGMDHGFMPIVVEALPADEYDAWVSQQQAGNTAAGAAGN</sequence>
<dbReference type="AlphaFoldDB" id="A0A5N0TBP3"/>
<evidence type="ECO:0000256" key="10">
    <source>
        <dbReference type="ARBA" id="ARBA00023008"/>
    </source>
</evidence>
<evidence type="ECO:0000256" key="6">
    <source>
        <dbReference type="ARBA" id="ARBA00022723"/>
    </source>
</evidence>
<keyword evidence="10 15" id="KW-0186">Copper</keyword>
<keyword evidence="11 16" id="KW-0472">Membrane</keyword>
<dbReference type="Pfam" id="PF00116">
    <property type="entry name" value="COX2"/>
    <property type="match status" value="1"/>
</dbReference>
<evidence type="ECO:0000259" key="18">
    <source>
        <dbReference type="PROSITE" id="PS50999"/>
    </source>
</evidence>
<dbReference type="GO" id="GO:0005886">
    <property type="term" value="C:plasma membrane"/>
    <property type="evidence" value="ECO:0007669"/>
    <property type="project" value="UniProtKB-SubCell"/>
</dbReference>
<dbReference type="InterPro" id="IPR036257">
    <property type="entry name" value="Cyt_c_oxidase_su2_TM_sf"/>
</dbReference>
<dbReference type="InterPro" id="IPR001505">
    <property type="entry name" value="Copper_CuA"/>
</dbReference>
<evidence type="ECO:0000256" key="3">
    <source>
        <dbReference type="ARBA" id="ARBA00022448"/>
    </source>
</evidence>
<evidence type="ECO:0000256" key="5">
    <source>
        <dbReference type="ARBA" id="ARBA00022692"/>
    </source>
</evidence>
<comment type="similarity">
    <text evidence="2 14">Belongs to the cytochrome c oxidase subunit 2 family.</text>
</comment>
<evidence type="ECO:0000256" key="14">
    <source>
        <dbReference type="RuleBase" id="RU000456"/>
    </source>
</evidence>
<organism evidence="19 20">
    <name type="scientific">Marinihelvus fidelis</name>
    <dbReference type="NCBI Taxonomy" id="2613842"/>
    <lineage>
        <taxon>Bacteria</taxon>
        <taxon>Pseudomonadati</taxon>
        <taxon>Pseudomonadota</taxon>
        <taxon>Gammaproteobacteria</taxon>
        <taxon>Chromatiales</taxon>
        <taxon>Wenzhouxiangellaceae</taxon>
        <taxon>Marinihelvus</taxon>
    </lineage>
</organism>
<dbReference type="GO" id="GO:0004129">
    <property type="term" value="F:cytochrome-c oxidase activity"/>
    <property type="evidence" value="ECO:0007669"/>
    <property type="project" value="UniProtKB-EC"/>
</dbReference>
<dbReference type="SUPFAM" id="SSF49503">
    <property type="entry name" value="Cupredoxins"/>
    <property type="match status" value="1"/>
</dbReference>
<feature type="domain" description="Cytochrome oxidase subunit II copper A binding" evidence="17">
    <location>
        <begin position="125"/>
        <end position="267"/>
    </location>
</feature>
<dbReference type="GO" id="GO:0016491">
    <property type="term" value="F:oxidoreductase activity"/>
    <property type="evidence" value="ECO:0007669"/>
    <property type="project" value="UniProtKB-KW"/>
</dbReference>
<feature type="domain" description="Cytochrome oxidase subunit II transmembrane region profile" evidence="18">
    <location>
        <begin position="29"/>
        <end position="124"/>
    </location>
</feature>
<protein>
    <recommendedName>
        <fullName evidence="15">Cytochrome c oxidase subunit 2</fullName>
        <ecNumber evidence="15">7.1.1.9</ecNumber>
    </recommendedName>
</protein>
<keyword evidence="19" id="KW-0560">Oxidoreductase</keyword>
<keyword evidence="9 16" id="KW-1133">Transmembrane helix</keyword>
<dbReference type="Pfam" id="PF02790">
    <property type="entry name" value="COX2_TM"/>
    <property type="match status" value="1"/>
</dbReference>
<dbReference type="Gene3D" id="2.60.40.420">
    <property type="entry name" value="Cupredoxins - blue copper proteins"/>
    <property type="match status" value="1"/>
</dbReference>
<dbReference type="InterPro" id="IPR011759">
    <property type="entry name" value="Cyt_c_oxidase_su2_TM_dom"/>
</dbReference>
<dbReference type="InterPro" id="IPR002429">
    <property type="entry name" value="CcO_II-like_C"/>
</dbReference>
<comment type="caution">
    <text evidence="19">The sequence shown here is derived from an EMBL/GenBank/DDBJ whole genome shotgun (WGS) entry which is preliminary data.</text>
</comment>
<feature type="transmembrane region" description="Helical" evidence="16">
    <location>
        <begin position="96"/>
        <end position="118"/>
    </location>
</feature>
<evidence type="ECO:0000313" key="19">
    <source>
        <dbReference type="EMBL" id="KAA9131844.1"/>
    </source>
</evidence>
<comment type="cofactor">
    <cofactor evidence="15">
        <name>Cu cation</name>
        <dbReference type="ChEBI" id="CHEBI:23378"/>
    </cofactor>
    <text evidence="15">Binds a copper A center.</text>
</comment>
<evidence type="ECO:0000256" key="4">
    <source>
        <dbReference type="ARBA" id="ARBA00022660"/>
    </source>
</evidence>
<dbReference type="Gene3D" id="1.10.287.90">
    <property type="match status" value="1"/>
</dbReference>
<dbReference type="PROSITE" id="PS50857">
    <property type="entry name" value="COX2_CUA"/>
    <property type="match status" value="1"/>
</dbReference>
<keyword evidence="5 14" id="KW-0812">Transmembrane</keyword>
<dbReference type="NCBIfam" id="TIGR02866">
    <property type="entry name" value="CoxB"/>
    <property type="match status" value="1"/>
</dbReference>
<dbReference type="EMBL" id="VYXP01000004">
    <property type="protein sequence ID" value="KAA9131844.1"/>
    <property type="molecule type" value="Genomic_DNA"/>
</dbReference>
<keyword evidence="7" id="KW-1278">Translocase</keyword>
<dbReference type="RefSeq" id="WP_150863634.1">
    <property type="nucleotide sequence ID" value="NZ_VYXP01000004.1"/>
</dbReference>
<evidence type="ECO:0000256" key="16">
    <source>
        <dbReference type="SAM" id="Phobius"/>
    </source>
</evidence>
<evidence type="ECO:0000256" key="8">
    <source>
        <dbReference type="ARBA" id="ARBA00022982"/>
    </source>
</evidence>
<keyword evidence="6 15" id="KW-0479">Metal-binding</keyword>
<dbReference type="GO" id="GO:0005507">
    <property type="term" value="F:copper ion binding"/>
    <property type="evidence" value="ECO:0007669"/>
    <property type="project" value="InterPro"/>
</dbReference>
<comment type="catalytic activity">
    <reaction evidence="13 15">
        <text>4 Fe(II)-[cytochrome c] + O2 + 8 H(+)(in) = 4 Fe(III)-[cytochrome c] + 2 H2O + 4 H(+)(out)</text>
        <dbReference type="Rhea" id="RHEA:11436"/>
        <dbReference type="Rhea" id="RHEA-COMP:10350"/>
        <dbReference type="Rhea" id="RHEA-COMP:14399"/>
        <dbReference type="ChEBI" id="CHEBI:15377"/>
        <dbReference type="ChEBI" id="CHEBI:15378"/>
        <dbReference type="ChEBI" id="CHEBI:15379"/>
        <dbReference type="ChEBI" id="CHEBI:29033"/>
        <dbReference type="ChEBI" id="CHEBI:29034"/>
        <dbReference type="EC" id="7.1.1.9"/>
    </reaction>
</comment>
<evidence type="ECO:0000256" key="1">
    <source>
        <dbReference type="ARBA" id="ARBA00004141"/>
    </source>
</evidence>
<accession>A0A5N0TBP3</accession>
<dbReference type="PROSITE" id="PS50999">
    <property type="entry name" value="COX2_TM"/>
    <property type="match status" value="1"/>
</dbReference>
<keyword evidence="8 14" id="KW-0249">Electron transport</keyword>
<name>A0A5N0TBP3_9GAMM</name>
<evidence type="ECO:0000256" key="13">
    <source>
        <dbReference type="ARBA" id="ARBA00047816"/>
    </source>
</evidence>
<keyword evidence="3 14" id="KW-0813">Transport</keyword>